<sequence>MEKIRRKIGLVAHDAMKQELTEWTLYNSEKLKGHKFYATGTTGTIIKEALQKKHPDVEWDFTLLKSGPLGGDQQMGAHIVAGDIDYLFFFTDPMTLQPHDTDVKALTRLASVENIVFCCNRSSADHIISSPLFLDPTYVHHPHDYTSYANRFSHEKIVAQAIENVVTSVETDKKGNTSPTDSSKEVSDPK</sequence>
<feature type="binding site" evidence="2">
    <location>
        <position position="13"/>
    </location>
    <ligand>
        <name>substrate</name>
    </ligand>
</feature>
<dbReference type="Gene3D" id="3.40.50.1380">
    <property type="entry name" value="Methylglyoxal synthase-like domain"/>
    <property type="match status" value="1"/>
</dbReference>
<evidence type="ECO:0000256" key="1">
    <source>
        <dbReference type="ARBA" id="ARBA00006287"/>
    </source>
</evidence>
<dbReference type="EMBL" id="DVNA01000222">
    <property type="protein sequence ID" value="HIU56058.1"/>
    <property type="molecule type" value="Genomic_DNA"/>
</dbReference>
<dbReference type="Proteomes" id="UP000824112">
    <property type="component" value="Unassembled WGS sequence"/>
</dbReference>
<feature type="binding site" evidence="2">
    <location>
        <begin position="66"/>
        <end position="67"/>
    </location>
    <ligand>
        <name>substrate</name>
    </ligand>
</feature>
<protein>
    <recommendedName>
        <fullName evidence="2">Methylglyoxal synthase</fullName>
        <shortName evidence="2">MGS</shortName>
        <ecNumber evidence="2">4.2.3.3</ecNumber>
    </recommendedName>
</protein>
<name>A0A9D1M9K9_9BACT</name>
<dbReference type="InterPro" id="IPR004363">
    <property type="entry name" value="Methylgl_synth"/>
</dbReference>
<dbReference type="GO" id="GO:0008929">
    <property type="term" value="F:methylglyoxal synthase activity"/>
    <property type="evidence" value="ECO:0007669"/>
    <property type="project" value="UniProtKB-UniRule"/>
</dbReference>
<feature type="region of interest" description="Disordered" evidence="3">
    <location>
        <begin position="169"/>
        <end position="190"/>
    </location>
</feature>
<dbReference type="PROSITE" id="PS51855">
    <property type="entry name" value="MGS"/>
    <property type="match status" value="1"/>
</dbReference>
<dbReference type="EC" id="4.2.3.3" evidence="2"/>
<dbReference type="NCBIfam" id="NF003559">
    <property type="entry name" value="PRK05234.1"/>
    <property type="match status" value="1"/>
</dbReference>
<feature type="active site" description="Proton donor/acceptor" evidence="2">
    <location>
        <position position="72"/>
    </location>
</feature>
<dbReference type="AlphaFoldDB" id="A0A9D1M9K9"/>
<dbReference type="PANTHER" id="PTHR30492:SF0">
    <property type="entry name" value="METHYLGLYOXAL SYNTHASE"/>
    <property type="match status" value="1"/>
</dbReference>
<keyword evidence="2 5" id="KW-0456">Lyase</keyword>
<proteinExistence type="inferred from homology"/>
<evidence type="ECO:0000313" key="6">
    <source>
        <dbReference type="Proteomes" id="UP000824112"/>
    </source>
</evidence>
<dbReference type="InterPro" id="IPR011607">
    <property type="entry name" value="MGS-like_dom"/>
</dbReference>
<feature type="binding site" evidence="2">
    <location>
        <position position="17"/>
    </location>
    <ligand>
        <name>substrate</name>
    </ligand>
</feature>
<accession>A0A9D1M9K9</accession>
<dbReference type="InterPro" id="IPR018148">
    <property type="entry name" value="Methylglyoxal_synth_AS"/>
</dbReference>
<dbReference type="CDD" id="cd01422">
    <property type="entry name" value="MGS"/>
    <property type="match status" value="1"/>
</dbReference>
<evidence type="ECO:0000256" key="3">
    <source>
        <dbReference type="SAM" id="MobiDB-lite"/>
    </source>
</evidence>
<reference evidence="5" key="1">
    <citation type="submission" date="2020-10" db="EMBL/GenBank/DDBJ databases">
        <authorList>
            <person name="Gilroy R."/>
        </authorList>
    </citation>
    <scope>NUCLEOTIDE SEQUENCE</scope>
    <source>
        <strain evidence="5">CHK158-818</strain>
    </source>
</reference>
<dbReference type="PANTHER" id="PTHR30492">
    <property type="entry name" value="METHYLGLYOXAL SYNTHASE"/>
    <property type="match status" value="1"/>
</dbReference>
<dbReference type="HAMAP" id="MF_00549">
    <property type="entry name" value="Methylglyoxal_synth"/>
    <property type="match status" value="1"/>
</dbReference>
<comment type="similarity">
    <text evidence="1 2">Belongs to the methylglyoxal synthase family.</text>
</comment>
<comment type="function">
    <text evidence="2">Catalyzes the formation of methylglyoxal from dihydroxyacetone phosphate.</text>
</comment>
<dbReference type="SUPFAM" id="SSF52335">
    <property type="entry name" value="Methylglyoxal synthase-like"/>
    <property type="match status" value="1"/>
</dbReference>
<dbReference type="Pfam" id="PF02142">
    <property type="entry name" value="MGS"/>
    <property type="match status" value="1"/>
</dbReference>
<dbReference type="GO" id="GO:0005829">
    <property type="term" value="C:cytosol"/>
    <property type="evidence" value="ECO:0007669"/>
    <property type="project" value="TreeGrafter"/>
</dbReference>
<gene>
    <name evidence="2" type="primary">mgsA</name>
    <name evidence="5" type="ORF">IAB03_09680</name>
</gene>
<evidence type="ECO:0000313" key="5">
    <source>
        <dbReference type="EMBL" id="HIU56058.1"/>
    </source>
</evidence>
<feature type="binding site" evidence="2">
    <location>
        <position position="99"/>
    </location>
    <ligand>
        <name>substrate</name>
    </ligand>
</feature>
<dbReference type="PROSITE" id="PS01335">
    <property type="entry name" value="METHYLGLYOXAL_SYNTH"/>
    <property type="match status" value="1"/>
</dbReference>
<evidence type="ECO:0000259" key="4">
    <source>
        <dbReference type="PROSITE" id="PS51855"/>
    </source>
</evidence>
<feature type="binding site" evidence="2">
    <location>
        <begin position="39"/>
        <end position="42"/>
    </location>
    <ligand>
        <name>substrate</name>
    </ligand>
</feature>
<dbReference type="GO" id="GO:0019242">
    <property type="term" value="P:methylglyoxal biosynthetic process"/>
    <property type="evidence" value="ECO:0007669"/>
    <property type="project" value="UniProtKB-UniRule"/>
</dbReference>
<organism evidence="5 6">
    <name type="scientific">Candidatus Gallibacteroides avistercoris</name>
    <dbReference type="NCBI Taxonomy" id="2840833"/>
    <lineage>
        <taxon>Bacteria</taxon>
        <taxon>Pseudomonadati</taxon>
        <taxon>Bacteroidota</taxon>
        <taxon>Bacteroidia</taxon>
        <taxon>Bacteroidales</taxon>
        <taxon>Bacteroidaceae</taxon>
        <taxon>Bacteroidaceae incertae sedis</taxon>
        <taxon>Candidatus Gallibacteroides</taxon>
    </lineage>
</organism>
<reference evidence="5" key="2">
    <citation type="journal article" date="2021" name="PeerJ">
        <title>Extensive microbial diversity within the chicken gut microbiome revealed by metagenomics and culture.</title>
        <authorList>
            <person name="Gilroy R."/>
            <person name="Ravi A."/>
            <person name="Getino M."/>
            <person name="Pursley I."/>
            <person name="Horton D.L."/>
            <person name="Alikhan N.F."/>
            <person name="Baker D."/>
            <person name="Gharbi K."/>
            <person name="Hall N."/>
            <person name="Watson M."/>
            <person name="Adriaenssens E.M."/>
            <person name="Foster-Nyarko E."/>
            <person name="Jarju S."/>
            <person name="Secka A."/>
            <person name="Antonio M."/>
            <person name="Oren A."/>
            <person name="Chaudhuri R.R."/>
            <person name="La Ragione R."/>
            <person name="Hildebrand F."/>
            <person name="Pallen M.J."/>
        </authorList>
    </citation>
    <scope>NUCLEOTIDE SEQUENCE</scope>
    <source>
        <strain evidence="5">CHK158-818</strain>
    </source>
</reference>
<feature type="domain" description="MGS-like" evidence="4">
    <location>
        <begin position="1"/>
        <end position="159"/>
    </location>
</feature>
<dbReference type="InterPro" id="IPR036914">
    <property type="entry name" value="MGS-like_dom_sf"/>
</dbReference>
<comment type="catalytic activity">
    <reaction evidence="2">
        <text>dihydroxyacetone phosphate = methylglyoxal + phosphate</text>
        <dbReference type="Rhea" id="RHEA:17937"/>
        <dbReference type="ChEBI" id="CHEBI:17158"/>
        <dbReference type="ChEBI" id="CHEBI:43474"/>
        <dbReference type="ChEBI" id="CHEBI:57642"/>
        <dbReference type="EC" id="4.2.3.3"/>
    </reaction>
</comment>
<comment type="caution">
    <text evidence="5">The sequence shown here is derived from an EMBL/GenBank/DDBJ whole genome shotgun (WGS) entry which is preliminary data.</text>
</comment>
<evidence type="ECO:0000256" key="2">
    <source>
        <dbReference type="HAMAP-Rule" id="MF_00549"/>
    </source>
</evidence>
<dbReference type="SMART" id="SM00851">
    <property type="entry name" value="MGS"/>
    <property type="match status" value="1"/>
</dbReference>